<dbReference type="OrthoDB" id="9776390at2"/>
<evidence type="ECO:0000256" key="2">
    <source>
        <dbReference type="ARBA" id="ARBA00003213"/>
    </source>
</evidence>
<dbReference type="STRING" id="1122204.SAMN05421781_0294"/>
<proteinExistence type="inferred from homology"/>
<dbReference type="EMBL" id="FNNC01000001">
    <property type="protein sequence ID" value="SDW05803.1"/>
    <property type="molecule type" value="Genomic_DNA"/>
</dbReference>
<keyword evidence="7 10" id="KW-0067">ATP-binding</keyword>
<dbReference type="Pfam" id="PF01715">
    <property type="entry name" value="IPPT"/>
    <property type="match status" value="1"/>
</dbReference>
<dbReference type="HAMAP" id="MF_00185">
    <property type="entry name" value="IPP_trans"/>
    <property type="match status" value="1"/>
</dbReference>
<dbReference type="GO" id="GO:0052381">
    <property type="term" value="F:tRNA dimethylallyltransferase activity"/>
    <property type="evidence" value="ECO:0007669"/>
    <property type="project" value="UniProtKB-UniRule"/>
</dbReference>
<evidence type="ECO:0000256" key="5">
    <source>
        <dbReference type="ARBA" id="ARBA00022694"/>
    </source>
</evidence>
<evidence type="ECO:0000256" key="9">
    <source>
        <dbReference type="ARBA" id="ARBA00049563"/>
    </source>
</evidence>
<organism evidence="14 15">
    <name type="scientific">Marinococcus luteus</name>
    <dbReference type="NCBI Taxonomy" id="1122204"/>
    <lineage>
        <taxon>Bacteria</taxon>
        <taxon>Bacillati</taxon>
        <taxon>Bacillota</taxon>
        <taxon>Bacilli</taxon>
        <taxon>Bacillales</taxon>
        <taxon>Bacillaceae</taxon>
        <taxon>Marinococcus</taxon>
    </lineage>
</organism>
<comment type="function">
    <text evidence="2 10 12">Catalyzes the transfer of a dimethylallyl group onto the adenine at position 37 in tRNAs that read codons beginning with uridine, leading to the formation of N6-(dimethylallyl)adenosine (i(6)A).</text>
</comment>
<comment type="similarity">
    <text evidence="3 10 13">Belongs to the IPP transferase family.</text>
</comment>
<evidence type="ECO:0000256" key="1">
    <source>
        <dbReference type="ARBA" id="ARBA00001946"/>
    </source>
</evidence>
<keyword evidence="8 10" id="KW-0460">Magnesium</keyword>
<dbReference type="GO" id="GO:0006400">
    <property type="term" value="P:tRNA modification"/>
    <property type="evidence" value="ECO:0007669"/>
    <property type="project" value="TreeGrafter"/>
</dbReference>
<evidence type="ECO:0000313" key="14">
    <source>
        <dbReference type="EMBL" id="SDW05803.1"/>
    </source>
</evidence>
<name>A0A1H2QEX4_9BACI</name>
<dbReference type="InterPro" id="IPR027417">
    <property type="entry name" value="P-loop_NTPase"/>
</dbReference>
<accession>A0A1H2QEX4</accession>
<comment type="catalytic activity">
    <reaction evidence="9 10 11">
        <text>adenosine(37) in tRNA + dimethylallyl diphosphate = N(6)-dimethylallyladenosine(37) in tRNA + diphosphate</text>
        <dbReference type="Rhea" id="RHEA:26482"/>
        <dbReference type="Rhea" id="RHEA-COMP:10162"/>
        <dbReference type="Rhea" id="RHEA-COMP:10375"/>
        <dbReference type="ChEBI" id="CHEBI:33019"/>
        <dbReference type="ChEBI" id="CHEBI:57623"/>
        <dbReference type="ChEBI" id="CHEBI:74411"/>
        <dbReference type="ChEBI" id="CHEBI:74415"/>
        <dbReference type="EC" id="2.5.1.75"/>
    </reaction>
</comment>
<evidence type="ECO:0000256" key="4">
    <source>
        <dbReference type="ARBA" id="ARBA00022679"/>
    </source>
</evidence>
<dbReference type="Proteomes" id="UP000199488">
    <property type="component" value="Unassembled WGS sequence"/>
</dbReference>
<dbReference type="SUPFAM" id="SSF52540">
    <property type="entry name" value="P-loop containing nucleoside triphosphate hydrolases"/>
    <property type="match status" value="2"/>
</dbReference>
<feature type="site" description="Interaction with substrate tRNA" evidence="10">
    <location>
        <position position="124"/>
    </location>
</feature>
<evidence type="ECO:0000256" key="7">
    <source>
        <dbReference type="ARBA" id="ARBA00022840"/>
    </source>
</evidence>
<protein>
    <recommendedName>
        <fullName evidence="10">tRNA dimethylallyltransferase</fullName>
        <ecNumber evidence="10">2.5.1.75</ecNumber>
    </recommendedName>
    <alternativeName>
        <fullName evidence="10">Dimethylallyl diphosphate:tRNA dimethylallyltransferase</fullName>
        <shortName evidence="10">DMAPP:tRNA dimethylallyltransferase</shortName>
        <shortName evidence="10">DMATase</shortName>
    </alternativeName>
    <alternativeName>
        <fullName evidence="10">Isopentenyl-diphosphate:tRNA isopentenyltransferase</fullName>
        <shortName evidence="10">IPP transferase</shortName>
        <shortName evidence="10">IPPT</shortName>
        <shortName evidence="10">IPTase</shortName>
    </alternativeName>
</protein>
<dbReference type="PANTHER" id="PTHR11088">
    <property type="entry name" value="TRNA DIMETHYLALLYLTRANSFERASE"/>
    <property type="match status" value="1"/>
</dbReference>
<dbReference type="InterPro" id="IPR039657">
    <property type="entry name" value="Dimethylallyltransferase"/>
</dbReference>
<feature type="binding site" evidence="10">
    <location>
        <begin position="10"/>
        <end position="17"/>
    </location>
    <ligand>
        <name>ATP</name>
        <dbReference type="ChEBI" id="CHEBI:30616"/>
    </ligand>
</feature>
<keyword evidence="15" id="KW-1185">Reference proteome</keyword>
<feature type="site" description="Interaction with substrate tRNA" evidence="10">
    <location>
        <position position="101"/>
    </location>
</feature>
<evidence type="ECO:0000256" key="3">
    <source>
        <dbReference type="ARBA" id="ARBA00005842"/>
    </source>
</evidence>
<keyword evidence="6 10" id="KW-0547">Nucleotide-binding</keyword>
<dbReference type="NCBIfam" id="TIGR00174">
    <property type="entry name" value="miaA"/>
    <property type="match status" value="1"/>
</dbReference>
<comment type="cofactor">
    <cofactor evidence="1 10">
        <name>Mg(2+)</name>
        <dbReference type="ChEBI" id="CHEBI:18420"/>
    </cofactor>
</comment>
<evidence type="ECO:0000256" key="10">
    <source>
        <dbReference type="HAMAP-Rule" id="MF_00185"/>
    </source>
</evidence>
<dbReference type="AlphaFoldDB" id="A0A1H2QEX4"/>
<keyword evidence="4 10" id="KW-0808">Transferase</keyword>
<evidence type="ECO:0000256" key="11">
    <source>
        <dbReference type="RuleBase" id="RU003783"/>
    </source>
</evidence>
<evidence type="ECO:0000256" key="6">
    <source>
        <dbReference type="ARBA" id="ARBA00022741"/>
    </source>
</evidence>
<dbReference type="Gene3D" id="3.40.50.300">
    <property type="entry name" value="P-loop containing nucleotide triphosphate hydrolases"/>
    <property type="match status" value="1"/>
</dbReference>
<evidence type="ECO:0000256" key="12">
    <source>
        <dbReference type="RuleBase" id="RU003784"/>
    </source>
</evidence>
<comment type="caution">
    <text evidence="10">Lacks conserved residue(s) required for the propagation of feature annotation.</text>
</comment>
<sequence length="312" mass="36282">MKQPVLAVVGPTAVGKTRLGIELARKYNGEIISGDSMQVYEGLTIGTAKPTLEERREAPHHLVDMLSPDMPYSAADFKAKAEPIIERLHGEGKLPIIVGGTGMYIRALLHDYSFYDAKKQEGVREKWELYARQYGSDALHANLARRDPERASAIHPNNVRKVVRALEILETSEEGPTLSKKMQKKHSPYASFMIGLTMNRPYLYERIERRVDRMMADGLEHEARWLYERFGEEVQAAQAIGYKEWFPYFRGDADTDWVAERMKRNSRRYAKRQLTWFRNKEDAHWYDITDRSRPFADEAFASILRQFEREHR</sequence>
<evidence type="ECO:0000313" key="15">
    <source>
        <dbReference type="Proteomes" id="UP000199488"/>
    </source>
</evidence>
<dbReference type="Gene3D" id="1.10.20.140">
    <property type="match status" value="1"/>
</dbReference>
<dbReference type="PANTHER" id="PTHR11088:SF60">
    <property type="entry name" value="TRNA DIMETHYLALLYLTRANSFERASE"/>
    <property type="match status" value="1"/>
</dbReference>
<reference evidence="14 15" key="1">
    <citation type="submission" date="2016-10" db="EMBL/GenBank/DDBJ databases">
        <authorList>
            <person name="de Groot N.N."/>
        </authorList>
    </citation>
    <scope>NUCLEOTIDE SEQUENCE [LARGE SCALE GENOMIC DNA]</scope>
    <source>
        <strain evidence="14 15">DSM 23126</strain>
    </source>
</reference>
<comment type="subunit">
    <text evidence="10">Monomer.</text>
</comment>
<gene>
    <name evidence="10" type="primary">miaA</name>
    <name evidence="14" type="ORF">SAMN05421781_0294</name>
</gene>
<feature type="region of interest" description="Interaction with substrate tRNA" evidence="10">
    <location>
        <begin position="35"/>
        <end position="38"/>
    </location>
</feature>
<evidence type="ECO:0000256" key="13">
    <source>
        <dbReference type="RuleBase" id="RU003785"/>
    </source>
</evidence>
<feature type="binding site" evidence="10">
    <location>
        <begin position="12"/>
        <end position="17"/>
    </location>
    <ligand>
        <name>substrate</name>
    </ligand>
</feature>
<dbReference type="EC" id="2.5.1.75" evidence="10"/>
<keyword evidence="5 10" id="KW-0819">tRNA processing</keyword>
<dbReference type="InterPro" id="IPR018022">
    <property type="entry name" value="IPT"/>
</dbReference>
<dbReference type="GO" id="GO:0005524">
    <property type="term" value="F:ATP binding"/>
    <property type="evidence" value="ECO:0007669"/>
    <property type="project" value="UniProtKB-UniRule"/>
</dbReference>
<evidence type="ECO:0000256" key="8">
    <source>
        <dbReference type="ARBA" id="ARBA00022842"/>
    </source>
</evidence>